<accession>A0A103Y1A1</accession>
<dbReference type="Gramene" id="KVI00687">
    <property type="protein sequence ID" value="KVI00687"/>
    <property type="gene ID" value="Ccrd_021064"/>
</dbReference>
<proteinExistence type="predicted"/>
<evidence type="ECO:0000313" key="1">
    <source>
        <dbReference type="EMBL" id="KVI00687.1"/>
    </source>
</evidence>
<evidence type="ECO:0000313" key="2">
    <source>
        <dbReference type="Proteomes" id="UP000243975"/>
    </source>
</evidence>
<sequence length="96" mass="11245">MFTHFKLSICFPPFAARIGNPVFYISIRLSHWCKRKFFKSLLFDSDLLVFSELYDASKQTANPWIDEIRIFVDNSKTGLESNLRILLILNRSLIES</sequence>
<reference evidence="1 2" key="1">
    <citation type="journal article" date="2016" name="Sci. Rep.">
        <title>The genome sequence of the outbreeding globe artichoke constructed de novo incorporating a phase-aware low-pass sequencing strategy of F1 progeny.</title>
        <authorList>
            <person name="Scaglione D."/>
            <person name="Reyes-Chin-Wo S."/>
            <person name="Acquadro A."/>
            <person name="Froenicke L."/>
            <person name="Portis E."/>
            <person name="Beitel C."/>
            <person name="Tirone M."/>
            <person name="Mauro R."/>
            <person name="Lo Monaco A."/>
            <person name="Mauromicale G."/>
            <person name="Faccioli P."/>
            <person name="Cattivelli L."/>
            <person name="Rieseberg L."/>
            <person name="Michelmore R."/>
            <person name="Lanteri S."/>
        </authorList>
    </citation>
    <scope>NUCLEOTIDE SEQUENCE [LARGE SCALE GENOMIC DNA]</scope>
    <source>
        <strain evidence="1">2C</strain>
    </source>
</reference>
<dbReference type="Proteomes" id="UP000243975">
    <property type="component" value="Unassembled WGS sequence"/>
</dbReference>
<keyword evidence="2" id="KW-1185">Reference proteome</keyword>
<comment type="caution">
    <text evidence="1">The sequence shown here is derived from an EMBL/GenBank/DDBJ whole genome shotgun (WGS) entry which is preliminary data.</text>
</comment>
<gene>
    <name evidence="1" type="ORF">Ccrd_021064</name>
</gene>
<dbReference type="EMBL" id="LEKV01003356">
    <property type="protein sequence ID" value="KVI00687.1"/>
    <property type="molecule type" value="Genomic_DNA"/>
</dbReference>
<dbReference type="AlphaFoldDB" id="A0A103Y1A1"/>
<name>A0A103Y1A1_CYNCS</name>
<organism evidence="1 2">
    <name type="scientific">Cynara cardunculus var. scolymus</name>
    <name type="common">Globe artichoke</name>
    <name type="synonym">Cynara scolymus</name>
    <dbReference type="NCBI Taxonomy" id="59895"/>
    <lineage>
        <taxon>Eukaryota</taxon>
        <taxon>Viridiplantae</taxon>
        <taxon>Streptophyta</taxon>
        <taxon>Embryophyta</taxon>
        <taxon>Tracheophyta</taxon>
        <taxon>Spermatophyta</taxon>
        <taxon>Magnoliopsida</taxon>
        <taxon>eudicotyledons</taxon>
        <taxon>Gunneridae</taxon>
        <taxon>Pentapetalae</taxon>
        <taxon>asterids</taxon>
        <taxon>campanulids</taxon>
        <taxon>Asterales</taxon>
        <taxon>Asteraceae</taxon>
        <taxon>Carduoideae</taxon>
        <taxon>Cardueae</taxon>
        <taxon>Carduinae</taxon>
        <taxon>Cynara</taxon>
    </lineage>
</organism>
<protein>
    <submittedName>
        <fullName evidence="1">Uncharacterized protein</fullName>
    </submittedName>
</protein>